<evidence type="ECO:0000313" key="1">
    <source>
        <dbReference type="EMBL" id="OQP59100.1"/>
    </source>
</evidence>
<accession>A0A1V9FL92</accession>
<organism evidence="1 2">
    <name type="scientific">Niastella vici</name>
    <dbReference type="NCBI Taxonomy" id="1703345"/>
    <lineage>
        <taxon>Bacteria</taxon>
        <taxon>Pseudomonadati</taxon>
        <taxon>Bacteroidota</taxon>
        <taxon>Chitinophagia</taxon>
        <taxon>Chitinophagales</taxon>
        <taxon>Chitinophagaceae</taxon>
        <taxon>Niastella</taxon>
    </lineage>
</organism>
<dbReference type="AlphaFoldDB" id="A0A1V9FL92"/>
<reference evidence="1 2" key="1">
    <citation type="submission" date="2016-03" db="EMBL/GenBank/DDBJ databases">
        <title>Niastella vici sp. nov., isolated from farmland soil.</title>
        <authorList>
            <person name="Chen L."/>
            <person name="Wang D."/>
            <person name="Yang S."/>
            <person name="Wang G."/>
        </authorList>
    </citation>
    <scope>NUCLEOTIDE SEQUENCE [LARGE SCALE GENOMIC DNA]</scope>
    <source>
        <strain evidence="1 2">DJ57</strain>
    </source>
</reference>
<evidence type="ECO:0000313" key="2">
    <source>
        <dbReference type="Proteomes" id="UP000192796"/>
    </source>
</evidence>
<name>A0A1V9FL92_9BACT</name>
<proteinExistence type="predicted"/>
<keyword evidence="2" id="KW-1185">Reference proteome</keyword>
<protein>
    <submittedName>
        <fullName evidence="1">Uncharacterized protein</fullName>
    </submittedName>
</protein>
<comment type="caution">
    <text evidence="1">The sequence shown here is derived from an EMBL/GenBank/DDBJ whole genome shotgun (WGS) entry which is preliminary data.</text>
</comment>
<gene>
    <name evidence="1" type="ORF">A3860_38695</name>
</gene>
<dbReference type="EMBL" id="LVYD01000087">
    <property type="protein sequence ID" value="OQP59100.1"/>
    <property type="molecule type" value="Genomic_DNA"/>
</dbReference>
<dbReference type="Proteomes" id="UP000192796">
    <property type="component" value="Unassembled WGS sequence"/>
</dbReference>
<sequence>MIVMKKVKIMLTAITVLAVVGGALAFKARLGNSHLYICDSIQNRCLIDDPTNTYTLDDTGISIANATVTTTDPGRSSCLNACPYSVKVLVEPAK</sequence>